<dbReference type="AlphaFoldDB" id="A0A1J6HYP2"/>
<gene>
    <name evidence="1" type="ORF">BLA27_12145</name>
</gene>
<reference evidence="1 2" key="1">
    <citation type="submission" date="2016-10" db="EMBL/GenBank/DDBJ databases">
        <title>The Draft Genome Sequence of the Potato Rhizosphere Bacteria Ochrobactrum sp. IPA7.2.</title>
        <authorList>
            <person name="Gogoleva N.E."/>
            <person name="Khlopko Y.A."/>
            <person name="Burygin G.L."/>
            <person name="Plotnikov A.O."/>
        </authorList>
    </citation>
    <scope>NUCLEOTIDE SEQUENCE [LARGE SCALE GENOMIC DNA]</scope>
    <source>
        <strain evidence="1 2">IPA7.2</strain>
    </source>
</reference>
<protein>
    <submittedName>
        <fullName evidence="1">Uncharacterized protein</fullName>
    </submittedName>
</protein>
<dbReference type="EMBL" id="MOEC01000010">
    <property type="protein sequence ID" value="OIS93343.1"/>
    <property type="molecule type" value="Genomic_DNA"/>
</dbReference>
<name>A0A1J6HYP2_9HYPH</name>
<keyword evidence="2" id="KW-1185">Reference proteome</keyword>
<comment type="caution">
    <text evidence="1">The sequence shown here is derived from an EMBL/GenBank/DDBJ whole genome shotgun (WGS) entry which is preliminary data.</text>
</comment>
<sequence length="68" mass="7266">MLCGASFKQLFVEANHSVTGPDTLRDENFVTVILVVEPICLISINAASHKRGKLPINAPWTASAKSAS</sequence>
<accession>A0A1J6HYP2</accession>
<evidence type="ECO:0000313" key="2">
    <source>
        <dbReference type="Proteomes" id="UP000182985"/>
    </source>
</evidence>
<proteinExistence type="predicted"/>
<dbReference type="Proteomes" id="UP000182985">
    <property type="component" value="Unassembled WGS sequence"/>
</dbReference>
<evidence type="ECO:0000313" key="1">
    <source>
        <dbReference type="EMBL" id="OIS93343.1"/>
    </source>
</evidence>
<organism evidence="1 2">
    <name type="scientific">Brucella cytisi</name>
    <dbReference type="NCBI Taxonomy" id="407152"/>
    <lineage>
        <taxon>Bacteria</taxon>
        <taxon>Pseudomonadati</taxon>
        <taxon>Pseudomonadota</taxon>
        <taxon>Alphaproteobacteria</taxon>
        <taxon>Hyphomicrobiales</taxon>
        <taxon>Brucellaceae</taxon>
        <taxon>Brucella/Ochrobactrum group</taxon>
        <taxon>Brucella</taxon>
    </lineage>
</organism>